<keyword evidence="3" id="KW-1185">Reference proteome</keyword>
<evidence type="ECO:0000313" key="1">
    <source>
        <dbReference type="EMBL" id="KRZ33127.1"/>
    </source>
</evidence>
<evidence type="ECO:0000313" key="4">
    <source>
        <dbReference type="Proteomes" id="UP000054826"/>
    </source>
</evidence>
<proteinExistence type="predicted"/>
<dbReference type="EMBL" id="JYDS01000011">
    <property type="protein sequence ID" value="KRZ33127.1"/>
    <property type="molecule type" value="Genomic_DNA"/>
</dbReference>
<evidence type="ECO:0000313" key="2">
    <source>
        <dbReference type="EMBL" id="KRZ39546.1"/>
    </source>
</evidence>
<dbReference type="Proteomes" id="UP000054826">
    <property type="component" value="Unassembled WGS sequence"/>
</dbReference>
<dbReference type="AlphaFoldDB" id="A0A0V1JDR8"/>
<dbReference type="Proteomes" id="UP000054805">
    <property type="component" value="Unassembled WGS sequence"/>
</dbReference>
<name>A0A0V1JDR8_TRIPS</name>
<comment type="caution">
    <text evidence="1">The sequence shown here is derived from an EMBL/GenBank/DDBJ whole genome shotgun (WGS) entry which is preliminary data.</text>
</comment>
<gene>
    <name evidence="1" type="ORF">T4B_14175</name>
    <name evidence="2" type="ORF">T4C_12213</name>
</gene>
<reference evidence="3 4" key="1">
    <citation type="submission" date="2015-01" db="EMBL/GenBank/DDBJ databases">
        <title>Evolution of Trichinella species and genotypes.</title>
        <authorList>
            <person name="Korhonen P.K."/>
            <person name="Edoardo P."/>
            <person name="Giuseppe L.R."/>
            <person name="Gasser R.B."/>
        </authorList>
    </citation>
    <scope>NUCLEOTIDE SEQUENCE [LARGE SCALE GENOMIC DNA]</scope>
    <source>
        <strain evidence="2">ISS176</strain>
        <strain evidence="1">ISS588</strain>
    </source>
</reference>
<accession>A0A0V1JDR8</accession>
<sequence length="86" mass="10017">MNAVRRVFTNMTSGPSLVEVKCFQFYFSLLIHKVARITIPQQEIDIPNLAQFVQSEIICEYQRCLANRFIRHSNGNLEQNDKNNIT</sequence>
<protein>
    <submittedName>
        <fullName evidence="1">Uncharacterized protein</fullName>
    </submittedName>
</protein>
<organism evidence="1 3">
    <name type="scientific">Trichinella pseudospiralis</name>
    <name type="common">Parasitic roundworm</name>
    <dbReference type="NCBI Taxonomy" id="6337"/>
    <lineage>
        <taxon>Eukaryota</taxon>
        <taxon>Metazoa</taxon>
        <taxon>Ecdysozoa</taxon>
        <taxon>Nematoda</taxon>
        <taxon>Enoplea</taxon>
        <taxon>Dorylaimia</taxon>
        <taxon>Trichinellida</taxon>
        <taxon>Trichinellidae</taxon>
        <taxon>Trichinella</taxon>
    </lineage>
</organism>
<dbReference type="EMBL" id="JYDV01000034">
    <property type="protein sequence ID" value="KRZ39546.1"/>
    <property type="molecule type" value="Genomic_DNA"/>
</dbReference>
<evidence type="ECO:0000313" key="3">
    <source>
        <dbReference type="Proteomes" id="UP000054805"/>
    </source>
</evidence>